<organism evidence="1 2">
    <name type="scientific">Armillaria gallica</name>
    <name type="common">Bulbous honey fungus</name>
    <name type="synonym">Armillaria bulbosa</name>
    <dbReference type="NCBI Taxonomy" id="47427"/>
    <lineage>
        <taxon>Eukaryota</taxon>
        <taxon>Fungi</taxon>
        <taxon>Dikarya</taxon>
        <taxon>Basidiomycota</taxon>
        <taxon>Agaricomycotina</taxon>
        <taxon>Agaricomycetes</taxon>
        <taxon>Agaricomycetidae</taxon>
        <taxon>Agaricales</taxon>
        <taxon>Marasmiineae</taxon>
        <taxon>Physalacriaceae</taxon>
        <taxon>Armillaria</taxon>
    </lineage>
</organism>
<keyword evidence="2" id="KW-1185">Reference proteome</keyword>
<proteinExistence type="predicted"/>
<sequence>MWEDRLQGPRPTICLEPSLLQPLFISWFYLFQHIRIEHEWWWWYIQSDLGSIYQTDLKSTRSYPGDDLLARILYIKRLSGSLIAPDQGKMFDTDKSTCAISILHLRGSRRSGHGHEIWTGSGDLEGLGGPKGRNNIPVPFVSVFACVQQTSQLAAHCLYSGPIEST</sequence>
<reference evidence="2" key="1">
    <citation type="journal article" date="2017" name="Nat. Ecol. Evol.">
        <title>Genome expansion and lineage-specific genetic innovations in the forest pathogenic fungi Armillaria.</title>
        <authorList>
            <person name="Sipos G."/>
            <person name="Prasanna A.N."/>
            <person name="Walter M.C."/>
            <person name="O'Connor E."/>
            <person name="Balint B."/>
            <person name="Krizsan K."/>
            <person name="Kiss B."/>
            <person name="Hess J."/>
            <person name="Varga T."/>
            <person name="Slot J."/>
            <person name="Riley R."/>
            <person name="Boka B."/>
            <person name="Rigling D."/>
            <person name="Barry K."/>
            <person name="Lee J."/>
            <person name="Mihaltcheva S."/>
            <person name="LaButti K."/>
            <person name="Lipzen A."/>
            <person name="Waldron R."/>
            <person name="Moloney N.M."/>
            <person name="Sperisen C."/>
            <person name="Kredics L."/>
            <person name="Vagvoelgyi C."/>
            <person name="Patrignani A."/>
            <person name="Fitzpatrick D."/>
            <person name="Nagy I."/>
            <person name="Doyle S."/>
            <person name="Anderson J.B."/>
            <person name="Grigoriev I.V."/>
            <person name="Gueldener U."/>
            <person name="Muensterkoetter M."/>
            <person name="Nagy L.G."/>
        </authorList>
    </citation>
    <scope>NUCLEOTIDE SEQUENCE [LARGE SCALE GENOMIC DNA]</scope>
    <source>
        <strain evidence="2">Ar21-2</strain>
    </source>
</reference>
<protein>
    <submittedName>
        <fullName evidence="1">Uncharacterized protein</fullName>
    </submittedName>
</protein>
<dbReference type="Proteomes" id="UP000217790">
    <property type="component" value="Unassembled WGS sequence"/>
</dbReference>
<accession>A0A2H3CWB2</accession>
<dbReference type="AlphaFoldDB" id="A0A2H3CWB2"/>
<evidence type="ECO:0000313" key="2">
    <source>
        <dbReference type="Proteomes" id="UP000217790"/>
    </source>
</evidence>
<name>A0A2H3CWB2_ARMGA</name>
<dbReference type="EMBL" id="KZ293686">
    <property type="protein sequence ID" value="PBK86110.1"/>
    <property type="molecule type" value="Genomic_DNA"/>
</dbReference>
<gene>
    <name evidence="1" type="ORF">ARMGADRAFT_1035837</name>
</gene>
<evidence type="ECO:0000313" key="1">
    <source>
        <dbReference type="EMBL" id="PBK86110.1"/>
    </source>
</evidence>
<dbReference type="InParanoid" id="A0A2H3CWB2"/>